<reference evidence="1" key="1">
    <citation type="submission" date="2019-10" db="EMBL/GenBank/DDBJ databases">
        <authorList>
            <consortium name="DOE Joint Genome Institute"/>
            <person name="Kuo A."/>
            <person name="Miyauchi S."/>
            <person name="Kiss E."/>
            <person name="Drula E."/>
            <person name="Kohler A."/>
            <person name="Sanchez-Garcia M."/>
            <person name="Andreopoulos B."/>
            <person name="Barry K.W."/>
            <person name="Bonito G."/>
            <person name="Buee M."/>
            <person name="Carver A."/>
            <person name="Chen C."/>
            <person name="Cichocki N."/>
            <person name="Clum A."/>
            <person name="Culley D."/>
            <person name="Crous P.W."/>
            <person name="Fauchery L."/>
            <person name="Girlanda M."/>
            <person name="Hayes R."/>
            <person name="Keri Z."/>
            <person name="Labutti K."/>
            <person name="Lipzen A."/>
            <person name="Lombard V."/>
            <person name="Magnuson J."/>
            <person name="Maillard F."/>
            <person name="Morin E."/>
            <person name="Murat C."/>
            <person name="Nolan M."/>
            <person name="Ohm R."/>
            <person name="Pangilinan J."/>
            <person name="Pereira M."/>
            <person name="Perotto S."/>
            <person name="Peter M."/>
            <person name="Riley R."/>
            <person name="Sitrit Y."/>
            <person name="Stielow B."/>
            <person name="Szollosi G."/>
            <person name="Zifcakova L."/>
            <person name="Stursova M."/>
            <person name="Spatafora J.W."/>
            <person name="Tedersoo L."/>
            <person name="Vaario L.-M."/>
            <person name="Yamada A."/>
            <person name="Yan M."/>
            <person name="Wang P."/>
            <person name="Xu J."/>
            <person name="Bruns T."/>
            <person name="Baldrian P."/>
            <person name="Vilgalys R."/>
            <person name="Henrissat B."/>
            <person name="Grigoriev I.V."/>
            <person name="Hibbett D."/>
            <person name="Nagy L.G."/>
            <person name="Martin F.M."/>
        </authorList>
    </citation>
    <scope>NUCLEOTIDE SEQUENCE</scope>
    <source>
        <strain evidence="1">P2</strain>
    </source>
</reference>
<gene>
    <name evidence="1" type="ORF">BDM02DRAFT_3109534</name>
</gene>
<protein>
    <submittedName>
        <fullName evidence="1">Uncharacterized protein</fullName>
    </submittedName>
</protein>
<sequence length="171" mass="19134">MGNVYRGLTNTGLEVAVKIVAGRVDRGALRHEWEIYAALMGFGATGETIPVCYGFAESGGPEDESGFSVLVLECIGDGKPAVNDFCQLPPQDREYLFHAMRDLHSLGFINRDLTSRNVVRDKCGRLRIIDLEHVKHHKCHLDDLRFGQRRESVLNCEDFNCTVVRLGVDDL</sequence>
<organism evidence="1 2">
    <name type="scientific">Thelephora ganbajun</name>
    <name type="common">Ganba fungus</name>
    <dbReference type="NCBI Taxonomy" id="370292"/>
    <lineage>
        <taxon>Eukaryota</taxon>
        <taxon>Fungi</taxon>
        <taxon>Dikarya</taxon>
        <taxon>Basidiomycota</taxon>
        <taxon>Agaricomycotina</taxon>
        <taxon>Agaricomycetes</taxon>
        <taxon>Thelephorales</taxon>
        <taxon>Thelephoraceae</taxon>
        <taxon>Thelephora</taxon>
    </lineage>
</organism>
<proteinExistence type="predicted"/>
<accession>A0ACB6ZRC3</accession>
<dbReference type="Proteomes" id="UP000886501">
    <property type="component" value="Unassembled WGS sequence"/>
</dbReference>
<comment type="caution">
    <text evidence="1">The sequence shown here is derived from an EMBL/GenBank/DDBJ whole genome shotgun (WGS) entry which is preliminary data.</text>
</comment>
<dbReference type="EMBL" id="MU117970">
    <property type="protein sequence ID" value="KAF9652129.1"/>
    <property type="molecule type" value="Genomic_DNA"/>
</dbReference>
<evidence type="ECO:0000313" key="1">
    <source>
        <dbReference type="EMBL" id="KAF9652129.1"/>
    </source>
</evidence>
<evidence type="ECO:0000313" key="2">
    <source>
        <dbReference type="Proteomes" id="UP000886501"/>
    </source>
</evidence>
<name>A0ACB6ZRC3_THEGA</name>
<reference evidence="1" key="2">
    <citation type="journal article" date="2020" name="Nat. Commun.">
        <title>Large-scale genome sequencing of mycorrhizal fungi provides insights into the early evolution of symbiotic traits.</title>
        <authorList>
            <person name="Miyauchi S."/>
            <person name="Kiss E."/>
            <person name="Kuo A."/>
            <person name="Drula E."/>
            <person name="Kohler A."/>
            <person name="Sanchez-Garcia M."/>
            <person name="Morin E."/>
            <person name="Andreopoulos B."/>
            <person name="Barry K.W."/>
            <person name="Bonito G."/>
            <person name="Buee M."/>
            <person name="Carver A."/>
            <person name="Chen C."/>
            <person name="Cichocki N."/>
            <person name="Clum A."/>
            <person name="Culley D."/>
            <person name="Crous P.W."/>
            <person name="Fauchery L."/>
            <person name="Girlanda M."/>
            <person name="Hayes R.D."/>
            <person name="Keri Z."/>
            <person name="LaButti K."/>
            <person name="Lipzen A."/>
            <person name="Lombard V."/>
            <person name="Magnuson J."/>
            <person name="Maillard F."/>
            <person name="Murat C."/>
            <person name="Nolan M."/>
            <person name="Ohm R.A."/>
            <person name="Pangilinan J."/>
            <person name="Pereira M.F."/>
            <person name="Perotto S."/>
            <person name="Peter M."/>
            <person name="Pfister S."/>
            <person name="Riley R."/>
            <person name="Sitrit Y."/>
            <person name="Stielow J.B."/>
            <person name="Szollosi G."/>
            <person name="Zifcakova L."/>
            <person name="Stursova M."/>
            <person name="Spatafora J.W."/>
            <person name="Tedersoo L."/>
            <person name="Vaario L.M."/>
            <person name="Yamada A."/>
            <person name="Yan M."/>
            <person name="Wang P."/>
            <person name="Xu J."/>
            <person name="Bruns T."/>
            <person name="Baldrian P."/>
            <person name="Vilgalys R."/>
            <person name="Dunand C."/>
            <person name="Henrissat B."/>
            <person name="Grigoriev I.V."/>
            <person name="Hibbett D."/>
            <person name="Nagy L.G."/>
            <person name="Martin F.M."/>
        </authorList>
    </citation>
    <scope>NUCLEOTIDE SEQUENCE</scope>
    <source>
        <strain evidence="1">P2</strain>
    </source>
</reference>
<keyword evidence="2" id="KW-1185">Reference proteome</keyword>